<gene>
    <name evidence="1" type="ORF">R1flu_024612</name>
</gene>
<sequence length="267" mass="30906">MTYPWDEEDREIRDEETILEYVHKYYAELYAQPTVSSADKHEQEDILTLIDQLVSEEENIRLLEVPGVPELRDTVKSLPLDKSPKEDGLPAEVLRELRNDISSCCLELIKEVWHNKRIGKFKAGAIIKLIPKNEKKEALRNWHPILLLNLAYKLVGHILAKRIKDIIPKLVDEEQTDGKDRPNRQNFGTIYSQQKRPQMICRPNGQKVVCSYLECTMAEAMGEGRKSKNRWRQLQEKALDVHASFQVTHGLLETIDEAIRTKKNGGR</sequence>
<evidence type="ECO:0000313" key="2">
    <source>
        <dbReference type="Proteomes" id="UP001605036"/>
    </source>
</evidence>
<organism evidence="1 2">
    <name type="scientific">Riccia fluitans</name>
    <dbReference type="NCBI Taxonomy" id="41844"/>
    <lineage>
        <taxon>Eukaryota</taxon>
        <taxon>Viridiplantae</taxon>
        <taxon>Streptophyta</taxon>
        <taxon>Embryophyta</taxon>
        <taxon>Marchantiophyta</taxon>
        <taxon>Marchantiopsida</taxon>
        <taxon>Marchantiidae</taxon>
        <taxon>Marchantiales</taxon>
        <taxon>Ricciaceae</taxon>
        <taxon>Riccia</taxon>
    </lineage>
</organism>
<evidence type="ECO:0000313" key="1">
    <source>
        <dbReference type="EMBL" id="KAL2612920.1"/>
    </source>
</evidence>
<keyword evidence="2" id="KW-1185">Reference proteome</keyword>
<dbReference type="Proteomes" id="UP001605036">
    <property type="component" value="Unassembled WGS sequence"/>
</dbReference>
<proteinExistence type="predicted"/>
<protein>
    <submittedName>
        <fullName evidence="1">Uncharacterized protein</fullName>
    </submittedName>
</protein>
<dbReference type="PANTHER" id="PTHR31635:SF196">
    <property type="entry name" value="REVERSE TRANSCRIPTASE DOMAIN-CONTAINING PROTEIN-RELATED"/>
    <property type="match status" value="1"/>
</dbReference>
<dbReference type="AlphaFoldDB" id="A0ABD1XVD1"/>
<comment type="caution">
    <text evidence="1">The sequence shown here is derived from an EMBL/GenBank/DDBJ whole genome shotgun (WGS) entry which is preliminary data.</text>
</comment>
<dbReference type="PANTHER" id="PTHR31635">
    <property type="entry name" value="REVERSE TRANSCRIPTASE DOMAIN-CONTAINING PROTEIN-RELATED"/>
    <property type="match status" value="1"/>
</dbReference>
<accession>A0ABD1XVD1</accession>
<dbReference type="EMBL" id="JBHFFA010000007">
    <property type="protein sequence ID" value="KAL2612920.1"/>
    <property type="molecule type" value="Genomic_DNA"/>
</dbReference>
<reference evidence="1 2" key="1">
    <citation type="submission" date="2024-09" db="EMBL/GenBank/DDBJ databases">
        <title>Chromosome-scale assembly of Riccia fluitans.</title>
        <authorList>
            <person name="Paukszto L."/>
            <person name="Sawicki J."/>
            <person name="Karawczyk K."/>
            <person name="Piernik-Szablinska J."/>
            <person name="Szczecinska M."/>
            <person name="Mazdziarz M."/>
        </authorList>
    </citation>
    <scope>NUCLEOTIDE SEQUENCE [LARGE SCALE GENOMIC DNA]</scope>
    <source>
        <strain evidence="1">Rf_01</strain>
        <tissue evidence="1">Aerial parts of the thallus</tissue>
    </source>
</reference>
<name>A0ABD1XVD1_9MARC</name>